<dbReference type="InterPro" id="IPR036736">
    <property type="entry name" value="ACP-like_sf"/>
</dbReference>
<sequence length="75" mass="8384">MAKLRDLIVKQLDVSPDKVVPEAGLRKDLGADDLDIVELIMAMEEEFNLSIRDEDAEKIQTFGDAVETLLRLGAR</sequence>
<dbReference type="PANTHER" id="PTHR20863">
    <property type="entry name" value="ACYL CARRIER PROTEIN"/>
    <property type="match status" value="1"/>
</dbReference>
<comment type="similarity">
    <text evidence="3">Belongs to the acyl carrier protein (ACP) family.</text>
</comment>
<keyword evidence="3" id="KW-0275">Fatty acid biosynthesis</keyword>
<evidence type="ECO:0000256" key="5">
    <source>
        <dbReference type="RuleBase" id="RU003545"/>
    </source>
</evidence>
<evidence type="ECO:0000256" key="4">
    <source>
        <dbReference type="NCBIfam" id="TIGR00517"/>
    </source>
</evidence>
<comment type="caution">
    <text evidence="7">The sequence shown here is derived from an EMBL/GenBank/DDBJ whole genome shotgun (WGS) entry which is preliminary data.</text>
</comment>
<keyword evidence="1 3" id="KW-0596">Phosphopantetheine</keyword>
<keyword evidence="8" id="KW-1185">Reference proteome</keyword>
<name>A0ABT3G8P5_9BACT</name>
<reference evidence="7" key="1">
    <citation type="submission" date="2022-10" db="EMBL/GenBank/DDBJ databases">
        <title>Luteolibacter sp. GHJ8, whole genome shotgun sequencing project.</title>
        <authorList>
            <person name="Zhao G."/>
            <person name="Shen L."/>
        </authorList>
    </citation>
    <scope>NUCLEOTIDE SEQUENCE</scope>
    <source>
        <strain evidence="7">GHJ8</strain>
    </source>
</reference>
<feature type="domain" description="Carrier" evidence="6">
    <location>
        <begin position="1"/>
        <end position="73"/>
    </location>
</feature>
<keyword evidence="2 3" id="KW-0597">Phosphoprotein</keyword>
<keyword evidence="3" id="KW-0444">Lipid biosynthesis</keyword>
<evidence type="ECO:0000256" key="3">
    <source>
        <dbReference type="HAMAP-Rule" id="MF_01217"/>
    </source>
</evidence>
<comment type="pathway">
    <text evidence="3 5">Lipid metabolism; fatty acid biosynthesis.</text>
</comment>
<organism evidence="7 8">
    <name type="scientific">Luteolibacter rhizosphaerae</name>
    <dbReference type="NCBI Taxonomy" id="2989719"/>
    <lineage>
        <taxon>Bacteria</taxon>
        <taxon>Pseudomonadati</taxon>
        <taxon>Verrucomicrobiota</taxon>
        <taxon>Verrucomicrobiia</taxon>
        <taxon>Verrucomicrobiales</taxon>
        <taxon>Verrucomicrobiaceae</taxon>
        <taxon>Luteolibacter</taxon>
    </lineage>
</organism>
<evidence type="ECO:0000256" key="1">
    <source>
        <dbReference type="ARBA" id="ARBA00022450"/>
    </source>
</evidence>
<gene>
    <name evidence="3 7" type="primary">acpP</name>
    <name evidence="7" type="ORF">OJ996_21690</name>
</gene>
<keyword evidence="3" id="KW-0443">Lipid metabolism</keyword>
<comment type="caution">
    <text evidence="3">Lacks conserved residue(s) required for the propagation of feature annotation.</text>
</comment>
<dbReference type="NCBIfam" id="NF002148">
    <property type="entry name" value="PRK00982.1-2"/>
    <property type="match status" value="1"/>
</dbReference>
<dbReference type="NCBIfam" id="TIGR00517">
    <property type="entry name" value="acyl_carrier"/>
    <property type="match status" value="1"/>
</dbReference>
<comment type="function">
    <text evidence="3 5">Carrier of the growing fatty acid chain in fatty acid biosynthesis.</text>
</comment>
<dbReference type="HAMAP" id="MF_01217">
    <property type="entry name" value="Acyl_carrier"/>
    <property type="match status" value="1"/>
</dbReference>
<dbReference type="SUPFAM" id="SSF47336">
    <property type="entry name" value="ACP-like"/>
    <property type="match status" value="1"/>
</dbReference>
<dbReference type="RefSeq" id="WP_264515844.1">
    <property type="nucleotide sequence ID" value="NZ_JAPDDR010000013.1"/>
</dbReference>
<dbReference type="PROSITE" id="PS50075">
    <property type="entry name" value="CARRIER"/>
    <property type="match status" value="1"/>
</dbReference>
<proteinExistence type="inferred from homology"/>
<dbReference type="EMBL" id="JAPDDR010000013">
    <property type="protein sequence ID" value="MCW1916218.1"/>
    <property type="molecule type" value="Genomic_DNA"/>
</dbReference>
<dbReference type="InterPro" id="IPR009081">
    <property type="entry name" value="PP-bd_ACP"/>
</dbReference>
<evidence type="ECO:0000313" key="7">
    <source>
        <dbReference type="EMBL" id="MCW1916218.1"/>
    </source>
</evidence>
<keyword evidence="3" id="KW-0276">Fatty acid metabolism</keyword>
<evidence type="ECO:0000256" key="2">
    <source>
        <dbReference type="ARBA" id="ARBA00022553"/>
    </source>
</evidence>
<comment type="PTM">
    <text evidence="5">4'-phosphopantetheine is transferred from CoA to a specific serine of apo-ACP by acpS.</text>
</comment>
<evidence type="ECO:0000259" key="6">
    <source>
        <dbReference type="PROSITE" id="PS50075"/>
    </source>
</evidence>
<dbReference type="Gene3D" id="1.10.1200.10">
    <property type="entry name" value="ACP-like"/>
    <property type="match status" value="1"/>
</dbReference>
<accession>A0ABT3G8P5</accession>
<dbReference type="NCBIfam" id="NF002150">
    <property type="entry name" value="PRK00982.1-4"/>
    <property type="match status" value="1"/>
</dbReference>
<keyword evidence="3" id="KW-0963">Cytoplasm</keyword>
<evidence type="ECO:0000313" key="8">
    <source>
        <dbReference type="Proteomes" id="UP001165653"/>
    </source>
</evidence>
<protein>
    <recommendedName>
        <fullName evidence="3 4">Acyl carrier protein</fullName>
        <shortName evidence="3">ACP</shortName>
    </recommendedName>
</protein>
<dbReference type="InterPro" id="IPR003231">
    <property type="entry name" value="ACP"/>
</dbReference>
<dbReference type="Pfam" id="PF00550">
    <property type="entry name" value="PP-binding"/>
    <property type="match status" value="1"/>
</dbReference>
<comment type="subcellular location">
    <subcellularLocation>
        <location evidence="3">Cytoplasm</location>
    </subcellularLocation>
</comment>
<dbReference type="PANTHER" id="PTHR20863:SF76">
    <property type="entry name" value="CARRIER DOMAIN-CONTAINING PROTEIN"/>
    <property type="match status" value="1"/>
</dbReference>
<comment type="PTM">
    <text evidence="3">4'-phosphopantetheine is transferred from CoA to a specific serine of apo-ACP by AcpS. This modification is essential for activity because fatty acids are bound in thioester linkage to the sulfhydryl of the prosthetic group.</text>
</comment>
<dbReference type="Proteomes" id="UP001165653">
    <property type="component" value="Unassembled WGS sequence"/>
</dbReference>